<organism evidence="6 7">
    <name type="scientific">Gimesia aquarii</name>
    <dbReference type="NCBI Taxonomy" id="2527964"/>
    <lineage>
        <taxon>Bacteria</taxon>
        <taxon>Pseudomonadati</taxon>
        <taxon>Planctomycetota</taxon>
        <taxon>Planctomycetia</taxon>
        <taxon>Planctomycetales</taxon>
        <taxon>Planctomycetaceae</taxon>
        <taxon>Gimesia</taxon>
    </lineage>
</organism>
<sequence>MISRSQTRKGPEVVITQTTSSDGKSSRHRVRNQITEMILSRKLKPGQRLVQERLAKEFSVAQGVVRESLLELSCCGLVDAVDNLGVFVSELDGAKVVEALEVREVLEGLAARLCCQHASREDIKKLDQLVTRIYLLGQEGKNDEAALLDREFHHRIVETANSGTLQAVTTSHWTLQLVLKMSFDVEIVYKAHRSIIEAIEKNAPDEAEQLMRDHIRSARNLVEQQIAEGNFVPEWLC</sequence>
<dbReference type="InterPro" id="IPR011711">
    <property type="entry name" value="GntR_C"/>
</dbReference>
<keyword evidence="1" id="KW-0805">Transcription regulation</keyword>
<dbReference type="PROSITE" id="PS50949">
    <property type="entry name" value="HTH_GNTR"/>
    <property type="match status" value="1"/>
</dbReference>
<feature type="region of interest" description="Disordered" evidence="4">
    <location>
        <begin position="1"/>
        <end position="27"/>
    </location>
</feature>
<dbReference type="InterPro" id="IPR008920">
    <property type="entry name" value="TF_FadR/GntR_C"/>
</dbReference>
<evidence type="ECO:0000313" key="7">
    <source>
        <dbReference type="Proteomes" id="UP000318384"/>
    </source>
</evidence>
<evidence type="ECO:0000313" key="6">
    <source>
        <dbReference type="EMBL" id="QDU07453.1"/>
    </source>
</evidence>
<keyword evidence="2" id="KW-0238">DNA-binding</keyword>
<name>A0A517WQC3_9PLAN</name>
<dbReference type="SUPFAM" id="SSF48008">
    <property type="entry name" value="GntR ligand-binding domain-like"/>
    <property type="match status" value="1"/>
</dbReference>
<dbReference type="PANTHER" id="PTHR43537:SF45">
    <property type="entry name" value="GNTR FAMILY REGULATORY PROTEIN"/>
    <property type="match status" value="1"/>
</dbReference>
<proteinExistence type="predicted"/>
<dbReference type="InterPro" id="IPR000524">
    <property type="entry name" value="Tscrpt_reg_HTH_GntR"/>
</dbReference>
<dbReference type="AlphaFoldDB" id="A0A517WQC3"/>
<dbReference type="OrthoDB" id="284307at2"/>
<dbReference type="Gene3D" id="1.10.10.10">
    <property type="entry name" value="Winged helix-like DNA-binding domain superfamily/Winged helix DNA-binding domain"/>
    <property type="match status" value="1"/>
</dbReference>
<evidence type="ECO:0000256" key="3">
    <source>
        <dbReference type="ARBA" id="ARBA00023163"/>
    </source>
</evidence>
<evidence type="ECO:0000259" key="5">
    <source>
        <dbReference type="PROSITE" id="PS50949"/>
    </source>
</evidence>
<dbReference type="InterPro" id="IPR036390">
    <property type="entry name" value="WH_DNA-bd_sf"/>
</dbReference>
<dbReference type="EMBL" id="CP037422">
    <property type="protein sequence ID" value="QDU07453.1"/>
    <property type="molecule type" value="Genomic_DNA"/>
</dbReference>
<accession>A0A517WQC3</accession>
<dbReference type="InterPro" id="IPR036388">
    <property type="entry name" value="WH-like_DNA-bd_sf"/>
</dbReference>
<evidence type="ECO:0000256" key="2">
    <source>
        <dbReference type="ARBA" id="ARBA00023125"/>
    </source>
</evidence>
<dbReference type="PANTHER" id="PTHR43537">
    <property type="entry name" value="TRANSCRIPTIONAL REGULATOR, GNTR FAMILY"/>
    <property type="match status" value="1"/>
</dbReference>
<gene>
    <name evidence="6" type="primary">ydfH_1</name>
    <name evidence="6" type="ORF">V202x_08080</name>
</gene>
<dbReference type="Pfam" id="PF07729">
    <property type="entry name" value="FCD"/>
    <property type="match status" value="1"/>
</dbReference>
<dbReference type="SMART" id="SM00345">
    <property type="entry name" value="HTH_GNTR"/>
    <property type="match status" value="1"/>
</dbReference>
<dbReference type="Proteomes" id="UP000318384">
    <property type="component" value="Chromosome"/>
</dbReference>
<feature type="domain" description="HTH gntR-type" evidence="5">
    <location>
        <begin position="24"/>
        <end position="91"/>
    </location>
</feature>
<protein>
    <submittedName>
        <fullName evidence="6">Putative HTH-type transcriptional regulator YdfH</fullName>
    </submittedName>
</protein>
<dbReference type="SMART" id="SM00895">
    <property type="entry name" value="FCD"/>
    <property type="match status" value="1"/>
</dbReference>
<reference evidence="6 7" key="1">
    <citation type="submission" date="2019-03" db="EMBL/GenBank/DDBJ databases">
        <title>Deep-cultivation of Planctomycetes and their phenomic and genomic characterization uncovers novel biology.</title>
        <authorList>
            <person name="Wiegand S."/>
            <person name="Jogler M."/>
            <person name="Boedeker C."/>
            <person name="Pinto D."/>
            <person name="Vollmers J."/>
            <person name="Rivas-Marin E."/>
            <person name="Kohn T."/>
            <person name="Peeters S.H."/>
            <person name="Heuer A."/>
            <person name="Rast P."/>
            <person name="Oberbeckmann S."/>
            <person name="Bunk B."/>
            <person name="Jeske O."/>
            <person name="Meyerdierks A."/>
            <person name="Storesund J.E."/>
            <person name="Kallscheuer N."/>
            <person name="Luecker S."/>
            <person name="Lage O.M."/>
            <person name="Pohl T."/>
            <person name="Merkel B.J."/>
            <person name="Hornburger P."/>
            <person name="Mueller R.-W."/>
            <person name="Bruemmer F."/>
            <person name="Labrenz M."/>
            <person name="Spormann A.M."/>
            <person name="Op den Camp H."/>
            <person name="Overmann J."/>
            <person name="Amann R."/>
            <person name="Jetten M.S.M."/>
            <person name="Mascher T."/>
            <person name="Medema M.H."/>
            <person name="Devos D.P."/>
            <person name="Kaster A.-K."/>
            <person name="Ovreas L."/>
            <person name="Rohde M."/>
            <person name="Galperin M.Y."/>
            <person name="Jogler C."/>
        </authorList>
    </citation>
    <scope>NUCLEOTIDE SEQUENCE [LARGE SCALE GENOMIC DNA]</scope>
    <source>
        <strain evidence="6 7">V202</strain>
    </source>
</reference>
<keyword evidence="7" id="KW-1185">Reference proteome</keyword>
<evidence type="ECO:0000256" key="4">
    <source>
        <dbReference type="SAM" id="MobiDB-lite"/>
    </source>
</evidence>
<dbReference type="Pfam" id="PF00392">
    <property type="entry name" value="GntR"/>
    <property type="match status" value="1"/>
</dbReference>
<dbReference type="SUPFAM" id="SSF46785">
    <property type="entry name" value="Winged helix' DNA-binding domain"/>
    <property type="match status" value="1"/>
</dbReference>
<dbReference type="GO" id="GO:0003700">
    <property type="term" value="F:DNA-binding transcription factor activity"/>
    <property type="evidence" value="ECO:0007669"/>
    <property type="project" value="InterPro"/>
</dbReference>
<dbReference type="Gene3D" id="1.20.120.530">
    <property type="entry name" value="GntR ligand-binding domain-like"/>
    <property type="match status" value="1"/>
</dbReference>
<keyword evidence="3" id="KW-0804">Transcription</keyword>
<dbReference type="GO" id="GO:0003677">
    <property type="term" value="F:DNA binding"/>
    <property type="evidence" value="ECO:0007669"/>
    <property type="project" value="UniProtKB-KW"/>
</dbReference>
<evidence type="ECO:0000256" key="1">
    <source>
        <dbReference type="ARBA" id="ARBA00023015"/>
    </source>
</evidence>